<keyword evidence="3" id="KW-1185">Reference proteome</keyword>
<evidence type="ECO:0000313" key="3">
    <source>
        <dbReference type="Proteomes" id="UP000039865"/>
    </source>
</evidence>
<feature type="region of interest" description="Disordered" evidence="1">
    <location>
        <begin position="627"/>
        <end position="655"/>
    </location>
</feature>
<organism evidence="2 3">
    <name type="scientific">Stylonychia lemnae</name>
    <name type="common">Ciliate</name>
    <dbReference type="NCBI Taxonomy" id="5949"/>
    <lineage>
        <taxon>Eukaryota</taxon>
        <taxon>Sar</taxon>
        <taxon>Alveolata</taxon>
        <taxon>Ciliophora</taxon>
        <taxon>Intramacronucleata</taxon>
        <taxon>Spirotrichea</taxon>
        <taxon>Stichotrichia</taxon>
        <taxon>Sporadotrichida</taxon>
        <taxon>Oxytrichidae</taxon>
        <taxon>Stylonychinae</taxon>
        <taxon>Stylonychia</taxon>
    </lineage>
</organism>
<feature type="compositionally biased region" description="Polar residues" evidence="1">
    <location>
        <begin position="396"/>
        <end position="417"/>
    </location>
</feature>
<dbReference type="Proteomes" id="UP000039865">
    <property type="component" value="Unassembled WGS sequence"/>
</dbReference>
<dbReference type="InParanoid" id="A0A078AQ09"/>
<evidence type="ECO:0000313" key="2">
    <source>
        <dbReference type="EMBL" id="CDW84440.1"/>
    </source>
</evidence>
<feature type="region of interest" description="Disordered" evidence="1">
    <location>
        <begin position="396"/>
        <end position="430"/>
    </location>
</feature>
<name>A0A078AQ09_STYLE</name>
<protein>
    <submittedName>
        <fullName evidence="2">Uncharacterized protein</fullName>
    </submittedName>
</protein>
<proteinExistence type="predicted"/>
<sequence>MESGMSQSNTIVEGGKKSKKVCSCLDVIKRAFQRQQAINNDFMNNQSHKGENTLTQLQLNKNGESHGVITTYTINHTNVGDLTTNMFMNRQNSQTYNALLVKDGQKVGDGPALQMNYNGTFIQNMQNQNPNQGNFDTNSNNQEDYVFRFMQRYDYMSKKFAPKQEQKLNKNCRSFLNFIMKTILEGGEVEYCEGIDTNYFLLKYFKFECMICTRLCSHALITDCCKNSICLECCNEIANEYEKINTRITECLICHKDLSKSFYLFRDPYKSEEKLIVKKTVESLRQRFQEQESRVAQKLNEDSIMLSDSKINQSFSAVKPVKLTFQDRFSLVQQTAQKMKKQLDYLNESFSKKDRMELHNINNGLLGSGYGKMAGASTGLCKDRVSLLFEDILQASNSRHSSPKSGTESPVLTQGTTRQHDGIGSCSGDSKTVKDYSTNMYLSNIQNQSAINNLLNHTTQINVNTTNINTTNMNLNNNNSRYVIGNDEELSARVITQEEEQKPHIPPFKQIGGRKRIQNNNQRVKQGVLYNNIKKQNLNNQDDLSTQSFQFQTNGQIIFSKEKGRAAVDLENQSMDDIVSSNSARSINKDNLPISKRLRSRKAVANQGASGVDIEDKENVNEINISRGSTKRNSSQGPSLQATGIIQQSKRIRKA</sequence>
<evidence type="ECO:0000256" key="1">
    <source>
        <dbReference type="SAM" id="MobiDB-lite"/>
    </source>
</evidence>
<feature type="compositionally biased region" description="Polar residues" evidence="1">
    <location>
        <begin position="627"/>
        <end position="649"/>
    </location>
</feature>
<dbReference type="AlphaFoldDB" id="A0A078AQ09"/>
<gene>
    <name evidence="2" type="primary">Contig3951.g4224</name>
    <name evidence="2" type="ORF">STYLEM_13503</name>
</gene>
<dbReference type="EMBL" id="CCKQ01012802">
    <property type="protein sequence ID" value="CDW84440.1"/>
    <property type="molecule type" value="Genomic_DNA"/>
</dbReference>
<accession>A0A078AQ09</accession>
<reference evidence="2 3" key="1">
    <citation type="submission" date="2014-06" db="EMBL/GenBank/DDBJ databases">
        <authorList>
            <person name="Swart Estienne"/>
        </authorList>
    </citation>
    <scope>NUCLEOTIDE SEQUENCE [LARGE SCALE GENOMIC DNA]</scope>
    <source>
        <strain evidence="2 3">130c</strain>
    </source>
</reference>